<evidence type="ECO:0000313" key="1">
    <source>
        <dbReference type="EMBL" id="ACL64506.1"/>
    </source>
</evidence>
<dbReference type="AlphaFoldDB" id="B8JFR8"/>
<name>B8JFR8_ANAD2</name>
<keyword evidence="2" id="KW-1185">Reference proteome</keyword>
<sequence length="260" mass="28831">MGTPEFDDRFVRHYLRHVVALNVECDMPDGTRGRDVYSCFVLEMWGEWFLATSGHGLEKLRSGLPRLPNVACSLFDAWHPGASRFPIPFPLLDARTFAVDFDGLDLGLILLDELFRRGLQANGIVPFVESTWRKPPANMRLHAVIGFPEQFITRGPDATAVLPTFVYMNAVEAPPVMAKAFPRFYGKLPPQLVNPHTGATLTDMDGFSGSPIIGFNVKDDGQVSYFLVAIQSGWRSDLCVVAGPLLPAIADWLAKQIEQV</sequence>
<dbReference type="Proteomes" id="UP000007089">
    <property type="component" value="Chromosome"/>
</dbReference>
<reference evidence="1" key="1">
    <citation type="submission" date="2009-01" db="EMBL/GenBank/DDBJ databases">
        <title>Complete sequence of Anaeromyxobacter dehalogenans 2CP-1.</title>
        <authorList>
            <consortium name="US DOE Joint Genome Institute"/>
            <person name="Lucas S."/>
            <person name="Copeland A."/>
            <person name="Lapidus A."/>
            <person name="Glavina del Rio T."/>
            <person name="Dalin E."/>
            <person name="Tice H."/>
            <person name="Bruce D."/>
            <person name="Goodwin L."/>
            <person name="Pitluck S."/>
            <person name="Saunders E."/>
            <person name="Brettin T."/>
            <person name="Detter J.C."/>
            <person name="Han C."/>
            <person name="Larimer F."/>
            <person name="Land M."/>
            <person name="Hauser L."/>
            <person name="Kyrpides N."/>
            <person name="Ovchinnikova G."/>
            <person name="Beliaev A.S."/>
            <person name="Richardson P."/>
        </authorList>
    </citation>
    <scope>NUCLEOTIDE SEQUENCE</scope>
    <source>
        <strain evidence="1">2CP-1</strain>
    </source>
</reference>
<dbReference type="EMBL" id="CP001359">
    <property type="protein sequence ID" value="ACL64506.1"/>
    <property type="molecule type" value="Genomic_DNA"/>
</dbReference>
<dbReference type="HOGENOM" id="CLU_1068084_0_0_7"/>
<accession>B8JFR8</accession>
<gene>
    <name evidence="1" type="ordered locus">A2cp1_1161</name>
</gene>
<protein>
    <submittedName>
        <fullName evidence="1">Uncharacterized protein</fullName>
    </submittedName>
</protein>
<evidence type="ECO:0000313" key="2">
    <source>
        <dbReference type="Proteomes" id="UP000007089"/>
    </source>
</evidence>
<dbReference type="KEGG" id="acp:A2cp1_1161"/>
<organism evidence="1 2">
    <name type="scientific">Anaeromyxobacter dehalogenans (strain ATCC BAA-258 / DSM 21875 / 2CP-1)</name>
    <dbReference type="NCBI Taxonomy" id="455488"/>
    <lineage>
        <taxon>Bacteria</taxon>
        <taxon>Pseudomonadati</taxon>
        <taxon>Myxococcota</taxon>
        <taxon>Myxococcia</taxon>
        <taxon>Myxococcales</taxon>
        <taxon>Cystobacterineae</taxon>
        <taxon>Anaeromyxobacteraceae</taxon>
        <taxon>Anaeromyxobacter</taxon>
    </lineage>
</organism>
<proteinExistence type="predicted"/>